<keyword evidence="9" id="KW-1185">Reference proteome</keyword>
<feature type="transmembrane region" description="Helical" evidence="6">
    <location>
        <begin position="15"/>
        <end position="33"/>
    </location>
</feature>
<dbReference type="SUPFAM" id="SSF103473">
    <property type="entry name" value="MFS general substrate transporter"/>
    <property type="match status" value="1"/>
</dbReference>
<dbReference type="EMBL" id="FLOC01000008">
    <property type="protein sequence ID" value="SBS30419.1"/>
    <property type="molecule type" value="Genomic_DNA"/>
</dbReference>
<sequence>MANAAVTPKEPTQTAWLEVFLLWFAGISAAMQFAKFSVSYNELLTYYQAGPTWTGAAISVVGIIGLIFGVTAGLMAGKIGYRKVLLGALLLGATLSFIQSTLPSFEIVMATRVLEGFSQLGVVVAAPTMIARLSAPQHRSITMGIWGTFFGVAFALAGLFGQPLIAAFDLNGLYFAHGVFISVMIIALLLLLEKDESRFSDAPVPNQDSYWQKMVNIYRTPQTLLPGLIFVFYTSTLVSLLTYIPNFISSDALRPIMQVLLPLLSTAGTFLAGTLSQYVLRPQRVAQLAYAGLALGGLVLAQDFASPLLFSIIVGEMVLCAGLIPGAALAMVPRLARNSAEQANGYGLIAQLGNLGATVGPPSYAAMITLFGLYGLVGLVLFVCGMGSVFALLAARLEK</sequence>
<dbReference type="InterPro" id="IPR036259">
    <property type="entry name" value="MFS_trans_sf"/>
</dbReference>
<keyword evidence="3 6" id="KW-0812">Transmembrane</keyword>
<dbReference type="InterPro" id="IPR050189">
    <property type="entry name" value="MFS_Efflux_Transporters"/>
</dbReference>
<evidence type="ECO:0000256" key="2">
    <source>
        <dbReference type="ARBA" id="ARBA00022475"/>
    </source>
</evidence>
<feature type="domain" description="Major facilitator superfamily (MFS) profile" evidence="7">
    <location>
        <begin position="18"/>
        <end position="399"/>
    </location>
</feature>
<feature type="transmembrane region" description="Helical" evidence="6">
    <location>
        <begin position="174"/>
        <end position="192"/>
    </location>
</feature>
<dbReference type="CDD" id="cd06174">
    <property type="entry name" value="MFS"/>
    <property type="match status" value="1"/>
</dbReference>
<dbReference type="InterPro" id="IPR011701">
    <property type="entry name" value="MFS"/>
</dbReference>
<dbReference type="RefSeq" id="WP_067208781.1">
    <property type="nucleotide sequence ID" value="NZ_FLOC01000008.1"/>
</dbReference>
<reference evidence="8 9" key="1">
    <citation type="submission" date="2016-06" db="EMBL/GenBank/DDBJ databases">
        <authorList>
            <person name="Kjaerup R.B."/>
            <person name="Dalgaard T.S."/>
            <person name="Juul-Madsen H.R."/>
        </authorList>
    </citation>
    <scope>NUCLEOTIDE SEQUENCE [LARGE SCALE GENOMIC DNA]</scope>
    <source>
        <strain evidence="8 9">CECT 5080</strain>
    </source>
</reference>
<dbReference type="OrthoDB" id="6095882at2"/>
<feature type="transmembrane region" description="Helical" evidence="6">
    <location>
        <begin position="308"/>
        <end position="332"/>
    </location>
</feature>
<dbReference type="STRING" id="295068.MAQ5080_01663"/>
<feature type="transmembrane region" description="Helical" evidence="6">
    <location>
        <begin position="285"/>
        <end position="302"/>
    </location>
</feature>
<dbReference type="PROSITE" id="PS50850">
    <property type="entry name" value="MFS"/>
    <property type="match status" value="1"/>
</dbReference>
<organism evidence="8 9">
    <name type="scientific">Marinomonas aquimarina</name>
    <dbReference type="NCBI Taxonomy" id="295068"/>
    <lineage>
        <taxon>Bacteria</taxon>
        <taxon>Pseudomonadati</taxon>
        <taxon>Pseudomonadota</taxon>
        <taxon>Gammaproteobacteria</taxon>
        <taxon>Oceanospirillales</taxon>
        <taxon>Oceanospirillaceae</taxon>
        <taxon>Marinomonas</taxon>
    </lineage>
</organism>
<dbReference type="GO" id="GO:0022857">
    <property type="term" value="F:transmembrane transporter activity"/>
    <property type="evidence" value="ECO:0007669"/>
    <property type="project" value="InterPro"/>
</dbReference>
<dbReference type="PANTHER" id="PTHR43124">
    <property type="entry name" value="PURINE EFFLUX PUMP PBUE"/>
    <property type="match status" value="1"/>
</dbReference>
<dbReference type="Proteomes" id="UP000092627">
    <property type="component" value="Unassembled WGS sequence"/>
</dbReference>
<keyword evidence="4 6" id="KW-1133">Transmembrane helix</keyword>
<name>A0A1A8TBR0_9GAMM</name>
<accession>A0A1A8TBR0</accession>
<evidence type="ECO:0000256" key="5">
    <source>
        <dbReference type="ARBA" id="ARBA00023136"/>
    </source>
</evidence>
<gene>
    <name evidence="8" type="ORF">MAQ5080_01663</name>
</gene>
<dbReference type="PANTHER" id="PTHR43124:SF3">
    <property type="entry name" value="CHLORAMPHENICOL EFFLUX PUMP RV0191"/>
    <property type="match status" value="1"/>
</dbReference>
<dbReference type="InterPro" id="IPR020846">
    <property type="entry name" value="MFS_dom"/>
</dbReference>
<feature type="transmembrane region" description="Helical" evidence="6">
    <location>
        <begin position="223"/>
        <end position="244"/>
    </location>
</feature>
<dbReference type="AlphaFoldDB" id="A0A1A8TBR0"/>
<dbReference type="GO" id="GO:0005886">
    <property type="term" value="C:plasma membrane"/>
    <property type="evidence" value="ECO:0007669"/>
    <property type="project" value="UniProtKB-SubCell"/>
</dbReference>
<proteinExistence type="predicted"/>
<keyword evidence="2" id="KW-1003">Cell membrane</keyword>
<evidence type="ECO:0000313" key="9">
    <source>
        <dbReference type="Proteomes" id="UP000092627"/>
    </source>
</evidence>
<keyword evidence="5 6" id="KW-0472">Membrane</keyword>
<feature type="transmembrane region" description="Helical" evidence="6">
    <location>
        <begin position="53"/>
        <end position="77"/>
    </location>
</feature>
<dbReference type="Gene3D" id="1.20.1250.20">
    <property type="entry name" value="MFS general substrate transporter like domains"/>
    <property type="match status" value="1"/>
</dbReference>
<evidence type="ECO:0000313" key="8">
    <source>
        <dbReference type="EMBL" id="SBS30419.1"/>
    </source>
</evidence>
<feature type="transmembrane region" description="Helical" evidence="6">
    <location>
        <begin position="117"/>
        <end position="135"/>
    </location>
</feature>
<evidence type="ECO:0000256" key="4">
    <source>
        <dbReference type="ARBA" id="ARBA00022989"/>
    </source>
</evidence>
<feature type="transmembrane region" description="Helical" evidence="6">
    <location>
        <begin position="344"/>
        <end position="365"/>
    </location>
</feature>
<protein>
    <submittedName>
        <fullName evidence="8">Major Facilitator Superfamily protein</fullName>
    </submittedName>
</protein>
<evidence type="ECO:0000256" key="1">
    <source>
        <dbReference type="ARBA" id="ARBA00004651"/>
    </source>
</evidence>
<comment type="subcellular location">
    <subcellularLocation>
        <location evidence="1">Cell membrane</location>
        <topology evidence="1">Multi-pass membrane protein</topology>
    </subcellularLocation>
</comment>
<evidence type="ECO:0000256" key="6">
    <source>
        <dbReference type="SAM" id="Phobius"/>
    </source>
</evidence>
<feature type="transmembrane region" description="Helical" evidence="6">
    <location>
        <begin position="147"/>
        <end position="168"/>
    </location>
</feature>
<dbReference type="Pfam" id="PF07690">
    <property type="entry name" value="MFS_1"/>
    <property type="match status" value="1"/>
</dbReference>
<evidence type="ECO:0000256" key="3">
    <source>
        <dbReference type="ARBA" id="ARBA00022692"/>
    </source>
</evidence>
<evidence type="ECO:0000259" key="7">
    <source>
        <dbReference type="PROSITE" id="PS50850"/>
    </source>
</evidence>
<feature type="transmembrane region" description="Helical" evidence="6">
    <location>
        <begin position="371"/>
        <end position="395"/>
    </location>
</feature>
<feature type="transmembrane region" description="Helical" evidence="6">
    <location>
        <begin position="256"/>
        <end position="273"/>
    </location>
</feature>
<feature type="transmembrane region" description="Helical" evidence="6">
    <location>
        <begin position="84"/>
        <end position="105"/>
    </location>
</feature>